<dbReference type="AlphaFoldDB" id="A0A948WEJ0"/>
<proteinExistence type="predicted"/>
<dbReference type="PROSITE" id="PS51833">
    <property type="entry name" value="HDOD"/>
    <property type="match status" value="1"/>
</dbReference>
<dbReference type="PROSITE" id="PS50110">
    <property type="entry name" value="RESPONSE_REGULATORY"/>
    <property type="match status" value="1"/>
</dbReference>
<dbReference type="NCBIfam" id="TIGR00277">
    <property type="entry name" value="HDIG"/>
    <property type="match status" value="1"/>
</dbReference>
<dbReference type="Gene3D" id="1.10.3210.10">
    <property type="entry name" value="Hypothetical protein af1432"/>
    <property type="match status" value="1"/>
</dbReference>
<name>A0A948WEJ0_UNCEI</name>
<dbReference type="SUPFAM" id="SSF109604">
    <property type="entry name" value="HD-domain/PDEase-like"/>
    <property type="match status" value="1"/>
</dbReference>
<dbReference type="EMBL" id="JAHJDP010000100">
    <property type="protein sequence ID" value="MBU2692813.1"/>
    <property type="molecule type" value="Genomic_DNA"/>
</dbReference>
<evidence type="ECO:0000313" key="5">
    <source>
        <dbReference type="Proteomes" id="UP000777784"/>
    </source>
</evidence>
<dbReference type="Pfam" id="PF00072">
    <property type="entry name" value="Response_reg"/>
    <property type="match status" value="1"/>
</dbReference>
<dbReference type="PANTHER" id="PTHR33525:SF3">
    <property type="entry name" value="RIBONUCLEASE Y"/>
    <property type="match status" value="1"/>
</dbReference>
<dbReference type="CDD" id="cd17569">
    <property type="entry name" value="REC_HupR-like"/>
    <property type="match status" value="1"/>
</dbReference>
<dbReference type="InterPro" id="IPR013976">
    <property type="entry name" value="HDOD"/>
</dbReference>
<dbReference type="SUPFAM" id="SSF52172">
    <property type="entry name" value="CheY-like"/>
    <property type="match status" value="1"/>
</dbReference>
<dbReference type="InterPro" id="IPR052340">
    <property type="entry name" value="RNase_Y/CdgJ"/>
</dbReference>
<dbReference type="Proteomes" id="UP000777784">
    <property type="component" value="Unassembled WGS sequence"/>
</dbReference>
<dbReference type="SMART" id="SM00448">
    <property type="entry name" value="REC"/>
    <property type="match status" value="1"/>
</dbReference>
<organism evidence="4 5">
    <name type="scientific">Eiseniibacteriota bacterium</name>
    <dbReference type="NCBI Taxonomy" id="2212470"/>
    <lineage>
        <taxon>Bacteria</taxon>
        <taxon>Candidatus Eiseniibacteriota</taxon>
    </lineage>
</organism>
<evidence type="ECO:0000313" key="4">
    <source>
        <dbReference type="EMBL" id="MBU2692813.1"/>
    </source>
</evidence>
<comment type="caution">
    <text evidence="4">The sequence shown here is derived from an EMBL/GenBank/DDBJ whole genome shotgun (WGS) entry which is preliminary data.</text>
</comment>
<feature type="domain" description="HDOD" evidence="3">
    <location>
        <begin position="140"/>
        <end position="337"/>
    </location>
</feature>
<dbReference type="InterPro" id="IPR011006">
    <property type="entry name" value="CheY-like_superfamily"/>
</dbReference>
<gene>
    <name evidence="4" type="ORF">KJ970_17990</name>
</gene>
<dbReference type="Gene3D" id="3.40.50.2300">
    <property type="match status" value="1"/>
</dbReference>
<dbReference type="PIRSF" id="PIRSF036883">
    <property type="entry name" value="RR_HD-GYP_mod"/>
    <property type="match status" value="1"/>
</dbReference>
<protein>
    <submittedName>
        <fullName evidence="4">HDOD domain-containing protein</fullName>
    </submittedName>
</protein>
<feature type="domain" description="Response regulatory" evidence="2">
    <location>
        <begin position="4"/>
        <end position="119"/>
    </location>
</feature>
<reference evidence="4" key="1">
    <citation type="submission" date="2021-05" db="EMBL/GenBank/DDBJ databases">
        <title>Energy efficiency and biological interactions define the core microbiome of deep oligotrophic groundwater.</title>
        <authorList>
            <person name="Mehrshad M."/>
            <person name="Lopez-Fernandez M."/>
            <person name="Bell E."/>
            <person name="Bernier-Latmani R."/>
            <person name="Bertilsson S."/>
            <person name="Dopson M."/>
        </authorList>
    </citation>
    <scope>NUCLEOTIDE SEQUENCE</scope>
    <source>
        <strain evidence="4">Modern_marine.mb.64</strain>
    </source>
</reference>
<evidence type="ECO:0000259" key="3">
    <source>
        <dbReference type="PROSITE" id="PS51833"/>
    </source>
</evidence>
<dbReference type="PANTHER" id="PTHR33525">
    <property type="match status" value="1"/>
</dbReference>
<dbReference type="InterPro" id="IPR001789">
    <property type="entry name" value="Sig_transdc_resp-reg_receiver"/>
</dbReference>
<sequence length="412" mass="45392">MKWRILFVDDEPNVLQGLQRMLRGKRDEWDMDFAEGPQAALKILETKIIDVVISDIRMAGMNGVEFLTKVMEQYPYVARLALSGQADEQLTLQAVSPVQQYLSKPCEAEALIKTIERICALRDQVGGKDLMTLVMQLKTIPSIPSLYWEIVNELNKEEASLKKIGETISRDVGMTARILQLVNSAFFGLRREVGDPTHAVNLLGLDTVKNLVLSIQVFSAYDDLELESFSLDALWHHSMQTGMFAKDIAKVQGADRHLVENSMGAGMLHDVGKLILAANLPAEFGTAVKLAEEKKISIPEAELATFGATHASIGAYVLGLWGLPEAVVQAVAWHHSPSECPNAPSQFSALTAVHAANIIDHGTGGPEARYPLSEIDTAYIEKLHLSHRLDAWRDLCEGLEAEASKEEERKAG</sequence>
<feature type="modified residue" description="4-aspartylphosphate" evidence="1">
    <location>
        <position position="55"/>
    </location>
</feature>
<dbReference type="InterPro" id="IPR006675">
    <property type="entry name" value="HDIG_dom"/>
</dbReference>
<dbReference type="InterPro" id="IPR014626">
    <property type="entry name" value="Sig_transdc_resp-reg_put"/>
</dbReference>
<dbReference type="GO" id="GO:0000160">
    <property type="term" value="P:phosphorelay signal transduction system"/>
    <property type="evidence" value="ECO:0007669"/>
    <property type="project" value="InterPro"/>
</dbReference>
<evidence type="ECO:0000256" key="1">
    <source>
        <dbReference type="PROSITE-ProRule" id="PRU00169"/>
    </source>
</evidence>
<evidence type="ECO:0000259" key="2">
    <source>
        <dbReference type="PROSITE" id="PS50110"/>
    </source>
</evidence>
<keyword evidence="1" id="KW-0597">Phosphoprotein</keyword>
<accession>A0A948WEJ0</accession>
<dbReference type="Pfam" id="PF08668">
    <property type="entry name" value="HDOD"/>
    <property type="match status" value="1"/>
</dbReference>